<reference evidence="1 2" key="1">
    <citation type="submission" date="2019-01" db="EMBL/GenBank/DDBJ databases">
        <title>Chengkuizengella sp. nov., isolated from deep-sea sediment of East Pacific Ocean.</title>
        <authorList>
            <person name="Yang J."/>
            <person name="Lai Q."/>
            <person name="Shao Z."/>
        </authorList>
    </citation>
    <scope>NUCLEOTIDE SEQUENCE [LARGE SCALE GENOMIC DNA]</scope>
    <source>
        <strain evidence="1 2">YPA3-1-1</strain>
    </source>
</reference>
<dbReference type="EMBL" id="SIJB01000029">
    <property type="protein sequence ID" value="NBI30075.1"/>
    <property type="molecule type" value="Genomic_DNA"/>
</dbReference>
<dbReference type="AlphaFoldDB" id="A0A6N9Q5D4"/>
<dbReference type="RefSeq" id="WP_160646880.1">
    <property type="nucleotide sequence ID" value="NZ_SIJB01000029.1"/>
</dbReference>
<dbReference type="OrthoDB" id="2678857at2"/>
<organism evidence="1 2">
    <name type="scientific">Chengkuizengella marina</name>
    <dbReference type="NCBI Taxonomy" id="2507566"/>
    <lineage>
        <taxon>Bacteria</taxon>
        <taxon>Bacillati</taxon>
        <taxon>Bacillota</taxon>
        <taxon>Bacilli</taxon>
        <taxon>Bacillales</taxon>
        <taxon>Paenibacillaceae</taxon>
        <taxon>Chengkuizengella</taxon>
    </lineage>
</organism>
<protein>
    <submittedName>
        <fullName evidence="1">Hemerythrin domain-containing protein</fullName>
    </submittedName>
</protein>
<comment type="caution">
    <text evidence="1">The sequence shown here is derived from an EMBL/GenBank/DDBJ whole genome shotgun (WGS) entry which is preliminary data.</text>
</comment>
<evidence type="ECO:0000313" key="2">
    <source>
        <dbReference type="Proteomes" id="UP000448943"/>
    </source>
</evidence>
<accession>A0A6N9Q5D4</accession>
<keyword evidence="2" id="KW-1185">Reference proteome</keyword>
<sequence>MSGPSLKKLHAHRSIHDGVITEGRDLMEKFLKLYNNNQIKLARMVTDELTEHWETRAIAHADAEEEGFYQEKLDQKPELLEKVNKLKRDHELLRILLGEIKELLPRDETHEDVIDRFKTMQILMQIHNREEEQYLLSDH</sequence>
<evidence type="ECO:0000313" key="1">
    <source>
        <dbReference type="EMBL" id="NBI30075.1"/>
    </source>
</evidence>
<name>A0A6N9Q5D4_9BACL</name>
<dbReference type="Proteomes" id="UP000448943">
    <property type="component" value="Unassembled WGS sequence"/>
</dbReference>
<proteinExistence type="predicted"/>
<gene>
    <name evidence="1" type="ORF">ERL59_14080</name>
</gene>